<dbReference type="PANTHER" id="PTHR35894">
    <property type="entry name" value="GENERAL SECRETION PATHWAY PROTEIN A-RELATED"/>
    <property type="match status" value="1"/>
</dbReference>
<dbReference type="CDD" id="cd00009">
    <property type="entry name" value="AAA"/>
    <property type="match status" value="1"/>
</dbReference>
<proteinExistence type="predicted"/>
<reference evidence="2" key="1">
    <citation type="submission" date="2022-11" db="EMBL/GenBank/DDBJ databases">
        <title>Parathalassolutuus dongxingensis gen. nov., sp. nov., a novel member of family Oceanospirillaceae isolated from a coastal shrimp pond in Guangxi, China.</title>
        <authorList>
            <person name="Chen H."/>
        </authorList>
    </citation>
    <scope>NUCLEOTIDE SEQUENCE</scope>
    <source>
        <strain evidence="2">G-43</strain>
    </source>
</reference>
<dbReference type="Gene3D" id="3.40.50.300">
    <property type="entry name" value="P-loop containing nucleotide triphosphate hydrolases"/>
    <property type="match status" value="1"/>
</dbReference>
<dbReference type="InterPro" id="IPR049945">
    <property type="entry name" value="AAA_22"/>
</dbReference>
<dbReference type="EMBL" id="JAPNOA010000055">
    <property type="protein sequence ID" value="MCY0966436.1"/>
    <property type="molecule type" value="Genomic_DNA"/>
</dbReference>
<evidence type="ECO:0000259" key="1">
    <source>
        <dbReference type="SMART" id="SM00382"/>
    </source>
</evidence>
<dbReference type="Proteomes" id="UP001150830">
    <property type="component" value="Unassembled WGS sequence"/>
</dbReference>
<dbReference type="GO" id="GO:0016887">
    <property type="term" value="F:ATP hydrolysis activity"/>
    <property type="evidence" value="ECO:0007669"/>
    <property type="project" value="InterPro"/>
</dbReference>
<dbReference type="AlphaFoldDB" id="A0A9X3EL97"/>
<dbReference type="Pfam" id="PF13401">
    <property type="entry name" value="AAA_22"/>
    <property type="match status" value="1"/>
</dbReference>
<protein>
    <submittedName>
        <fullName evidence="2">AAA family ATPase</fullName>
    </submittedName>
</protein>
<accession>A0A9X3EL97</accession>
<dbReference type="SMART" id="SM00382">
    <property type="entry name" value="AAA"/>
    <property type="match status" value="1"/>
</dbReference>
<organism evidence="2 3">
    <name type="scientific">Parathalassolituus penaei</name>
    <dbReference type="NCBI Taxonomy" id="2997323"/>
    <lineage>
        <taxon>Bacteria</taxon>
        <taxon>Pseudomonadati</taxon>
        <taxon>Pseudomonadota</taxon>
        <taxon>Gammaproteobacteria</taxon>
        <taxon>Oceanospirillales</taxon>
        <taxon>Oceanospirillaceae</taxon>
        <taxon>Parathalassolituus</taxon>
    </lineage>
</organism>
<dbReference type="InterPro" id="IPR027417">
    <property type="entry name" value="P-loop_NTPase"/>
</dbReference>
<gene>
    <name evidence="2" type="ORF">OUO13_14705</name>
</gene>
<feature type="domain" description="AAA+ ATPase" evidence="1">
    <location>
        <begin position="42"/>
        <end position="195"/>
    </location>
</feature>
<dbReference type="InterPro" id="IPR052026">
    <property type="entry name" value="ExeA_AAA_ATPase_DNA-bind"/>
</dbReference>
<keyword evidence="3" id="KW-1185">Reference proteome</keyword>
<dbReference type="SUPFAM" id="SSF52540">
    <property type="entry name" value="P-loop containing nucleoside triphosphate hydrolases"/>
    <property type="match status" value="1"/>
</dbReference>
<dbReference type="RefSeq" id="WP_283174646.1">
    <property type="nucleotide sequence ID" value="NZ_JAPNOA010000055.1"/>
</dbReference>
<sequence length="569" mass="61397">MYLDFFGLSRFPFTIAPDPEFLFPSPGHQEALAHLHYAFTGHGGLICLTGEVGTGKTTLCRAFLAMAPDDVCTAYIFNPQLSALELLQNLCDELGVEYARDASQKDIYATLNKALLDIYAAGKRVICVIDEAQSMPIPLLEQIRLLTNLETDKEKLLTLVLVGQPELRDLLNRYELRQLSQRITARYHLRHLSEVETRNYLRHRLATAGCEQPVFPDSAAKVIWKGCAGVPRIINSVADRALLGAYASNSKEVTPVIARQALREVLGEAALHTTHLPNAQTNPLRSAIGVASGMVMALALVGIGVLLAPRLTGSDHYASADLVEAAAESAEAAKPTEINPALSASIATVSIASAPENTHESAPEPSTPDDLAAEDAQMANADAVKVAPATVLVDVNATDPALMLSPVLGLTAVGCDDLPKQGWACLWVDWPRARLQDFQYQVAVQNEAGNWLPFSQASDEPLASKALLLWQPPQGYKGLVRPGQTSLVVAWVRAVLGVEWHGDWQMIGPSGGQDVLAKIDENFYDPLLALRVGQFQAEQGLGADKILGPQTLLYLQKALAARSNTQAGE</sequence>
<evidence type="ECO:0000313" key="3">
    <source>
        <dbReference type="Proteomes" id="UP001150830"/>
    </source>
</evidence>
<name>A0A9X3EL97_9GAMM</name>
<dbReference type="InterPro" id="IPR003593">
    <property type="entry name" value="AAA+_ATPase"/>
</dbReference>
<dbReference type="PANTHER" id="PTHR35894:SF1">
    <property type="entry name" value="PHOSPHORIBULOKINASE _ URIDINE KINASE FAMILY"/>
    <property type="match status" value="1"/>
</dbReference>
<evidence type="ECO:0000313" key="2">
    <source>
        <dbReference type="EMBL" id="MCY0966436.1"/>
    </source>
</evidence>
<comment type="caution">
    <text evidence="2">The sequence shown here is derived from an EMBL/GenBank/DDBJ whole genome shotgun (WGS) entry which is preliminary data.</text>
</comment>